<dbReference type="InterPro" id="IPR036866">
    <property type="entry name" value="RibonucZ/Hydroxyglut_hydro"/>
</dbReference>
<evidence type="ECO:0000259" key="1">
    <source>
        <dbReference type="SMART" id="SM00849"/>
    </source>
</evidence>
<dbReference type="PANTHER" id="PTHR42663">
    <property type="entry name" value="HYDROLASE C777.06C-RELATED-RELATED"/>
    <property type="match status" value="1"/>
</dbReference>
<name>A0A4Q6I7K0_9RICK</name>
<dbReference type="RefSeq" id="WP_045170792.1">
    <property type="nucleotide sequence ID" value="NZ_QOHL01000014.1"/>
</dbReference>
<evidence type="ECO:0000313" key="2">
    <source>
        <dbReference type="EMBL" id="RZB12579.1"/>
    </source>
</evidence>
<proteinExistence type="predicted"/>
<comment type="caution">
    <text evidence="2">The sequence shown here is derived from an EMBL/GenBank/DDBJ whole genome shotgun (WGS) entry which is preliminary data.</text>
</comment>
<dbReference type="SUPFAM" id="SSF56281">
    <property type="entry name" value="Metallo-hydrolase/oxidoreductase"/>
    <property type="match status" value="1"/>
</dbReference>
<dbReference type="CDD" id="cd16279">
    <property type="entry name" value="metallo-hydrolase-like_MBL-fold"/>
    <property type="match status" value="1"/>
</dbReference>
<organism evidence="2 3">
    <name type="scientific">Ehrlichia minasensis</name>
    <dbReference type="NCBI Taxonomy" id="1242993"/>
    <lineage>
        <taxon>Bacteria</taxon>
        <taxon>Pseudomonadati</taxon>
        <taxon>Pseudomonadota</taxon>
        <taxon>Alphaproteobacteria</taxon>
        <taxon>Rickettsiales</taxon>
        <taxon>Anaplasmataceae</taxon>
        <taxon>Ehrlichia</taxon>
    </lineage>
</organism>
<dbReference type="Pfam" id="PF12706">
    <property type="entry name" value="Lactamase_B_2"/>
    <property type="match status" value="1"/>
</dbReference>
<reference evidence="2 3" key="1">
    <citation type="submission" date="2018-06" db="EMBL/GenBank/DDBJ databases">
        <title>Complete Genome Sequence of Ehrlichia minasensis Isolated From Cattle.</title>
        <authorList>
            <person name="Aguiar D.M."/>
            <person name="Araujo J.P.A.Jr."/>
            <person name="Nakazato L."/>
            <person name="Bard E."/>
            <person name="Cabezas-Cruz A."/>
        </authorList>
    </citation>
    <scope>NUCLEOTIDE SEQUENCE [LARGE SCALE GENOMIC DNA]</scope>
    <source>
        <strain evidence="2 3">B11</strain>
    </source>
</reference>
<sequence length="264" mass="29946">MKITILGCGSSGGVPVVGCKCDTCSSNMKYNKRMRSSIFVESGDVQLLVDTTPDLRFQALQNNLSSVDAVLYTHFHADHCDGIADLQQFLPKHDVNNIPIYSDMTTLCLLTASNSYLFIPSGHSFTSKKCSHLKANIIYYYKEFIIKDFRILAVKQIHGIDNSNGFIFNNLVAYCTDVKSFPEESWKFLYKKKVLILGCLKYDASFGHSHVDLCLDWVKELKPEVAILTHMSHYLEYYSLTDYIKSHSKDNIIVGYDGMQFNVL</sequence>
<dbReference type="InterPro" id="IPR001279">
    <property type="entry name" value="Metallo-B-lactamas"/>
</dbReference>
<dbReference type="OrthoDB" id="9781189at2"/>
<dbReference type="EMBL" id="QOHL01000014">
    <property type="protein sequence ID" value="RZB12579.1"/>
    <property type="molecule type" value="Genomic_DNA"/>
</dbReference>
<dbReference type="GO" id="GO:0016787">
    <property type="term" value="F:hydrolase activity"/>
    <property type="evidence" value="ECO:0007669"/>
    <property type="project" value="UniProtKB-KW"/>
</dbReference>
<dbReference type="AlphaFoldDB" id="A0A4Q6I7K0"/>
<protein>
    <submittedName>
        <fullName evidence="2">MBL fold metallo-hydrolase</fullName>
    </submittedName>
</protein>
<gene>
    <name evidence="2" type="ORF">DRF75_03340</name>
</gene>
<dbReference type="PANTHER" id="PTHR42663:SF6">
    <property type="entry name" value="HYDROLASE C777.06C-RELATED"/>
    <property type="match status" value="1"/>
</dbReference>
<dbReference type="SMART" id="SM00849">
    <property type="entry name" value="Lactamase_B"/>
    <property type="match status" value="1"/>
</dbReference>
<dbReference type="Proteomes" id="UP000293377">
    <property type="component" value="Unassembled WGS sequence"/>
</dbReference>
<keyword evidence="3" id="KW-1185">Reference proteome</keyword>
<keyword evidence="2" id="KW-0378">Hydrolase</keyword>
<dbReference type="Gene3D" id="3.60.15.10">
    <property type="entry name" value="Ribonuclease Z/Hydroxyacylglutathione hydrolase-like"/>
    <property type="match status" value="1"/>
</dbReference>
<accession>A0A4Q6I7K0</accession>
<feature type="domain" description="Metallo-beta-lactamase" evidence="1">
    <location>
        <begin position="34"/>
        <end position="208"/>
    </location>
</feature>
<evidence type="ECO:0000313" key="3">
    <source>
        <dbReference type="Proteomes" id="UP000293377"/>
    </source>
</evidence>